<dbReference type="SUPFAM" id="SSF57938">
    <property type="entry name" value="DnaJ/Hsp40 cysteine-rich domain"/>
    <property type="match status" value="1"/>
</dbReference>
<dbReference type="AlphaFoldDB" id="A0A087CYD7"/>
<evidence type="ECO:0000256" key="1">
    <source>
        <dbReference type="SAM" id="MobiDB-lite"/>
    </source>
</evidence>
<evidence type="ECO:0000313" key="3">
    <source>
        <dbReference type="Proteomes" id="UP000028984"/>
    </source>
</evidence>
<accession>A0A087CYD7</accession>
<dbReference type="EMBL" id="JGZK01000001">
    <property type="protein sequence ID" value="KFI88287.1"/>
    <property type="molecule type" value="Genomic_DNA"/>
</dbReference>
<dbReference type="OrthoDB" id="9965400at2"/>
<sequence>MFGLFKKKTTNDNNDAANTANSSNVDTGLKSWHYSPDENKMVPCATTPCSQHGDTDVIAANEYFATMEINQRISARYGIRARYTGDLNPNTVFPDDYEQFALFRDNKYAELVSFNTIYVGNLRYAPAVKKWYWRNDAYSDYTINFAKRCEYCHGTGLVNEKMCSNCGGKKYSAKCSASPSDMVLIQDVKDEDDKSFHDFVKQYPDDFNEYMRHVIISNTYLANDGEKALYSQELKKNFKSEVVNDCMAFLRRMRSLKYNYREMMKGKNIDSINGSTVMIPYSHLWVNEKITNHRMAILSTHAYNDRKTGEKKVILYCRDNQGKVYKLFTSYNIKCTPGNCMPGNIVHVKSAYISAYDPDDAGRPYLKLRNAEIAIIDPEIPGLYE</sequence>
<evidence type="ECO:0000313" key="2">
    <source>
        <dbReference type="EMBL" id="KFI88287.1"/>
    </source>
</evidence>
<feature type="compositionally biased region" description="Low complexity" evidence="1">
    <location>
        <begin position="11"/>
        <end position="23"/>
    </location>
</feature>
<name>A0A087CYD7_9BIFI</name>
<protein>
    <submittedName>
        <fullName evidence="2">Uncharacterized protein</fullName>
    </submittedName>
</protein>
<gene>
    <name evidence="2" type="ORF">BREU_0390</name>
</gene>
<proteinExistence type="predicted"/>
<dbReference type="RefSeq" id="WP_140464017.1">
    <property type="nucleotide sequence ID" value="NZ_JDUW01000014.1"/>
</dbReference>
<dbReference type="InterPro" id="IPR036410">
    <property type="entry name" value="HSP_DnaJ_Cys-rich_dom_sf"/>
</dbReference>
<reference evidence="2 3" key="1">
    <citation type="submission" date="2014-03" db="EMBL/GenBank/DDBJ databases">
        <title>Genomics of Bifidobacteria.</title>
        <authorList>
            <person name="Ventura M."/>
            <person name="Milani C."/>
            <person name="Lugli G.A."/>
        </authorList>
    </citation>
    <scope>NUCLEOTIDE SEQUENCE [LARGE SCALE GENOMIC DNA]</scope>
    <source>
        <strain evidence="2 3">DSM 23975</strain>
    </source>
</reference>
<feature type="region of interest" description="Disordered" evidence="1">
    <location>
        <begin position="1"/>
        <end position="23"/>
    </location>
</feature>
<organism evidence="2 3">
    <name type="scientific">Bifidobacterium reuteri DSM 23975</name>
    <dbReference type="NCBI Taxonomy" id="1437610"/>
    <lineage>
        <taxon>Bacteria</taxon>
        <taxon>Bacillati</taxon>
        <taxon>Actinomycetota</taxon>
        <taxon>Actinomycetes</taxon>
        <taxon>Bifidobacteriales</taxon>
        <taxon>Bifidobacteriaceae</taxon>
        <taxon>Bifidobacterium</taxon>
    </lineage>
</organism>
<comment type="caution">
    <text evidence="2">The sequence shown here is derived from an EMBL/GenBank/DDBJ whole genome shotgun (WGS) entry which is preliminary data.</text>
</comment>
<keyword evidence="3" id="KW-1185">Reference proteome</keyword>
<dbReference type="Proteomes" id="UP000028984">
    <property type="component" value="Unassembled WGS sequence"/>
</dbReference>